<organism evidence="1">
    <name type="scientific">marine sediment metagenome</name>
    <dbReference type="NCBI Taxonomy" id="412755"/>
    <lineage>
        <taxon>unclassified sequences</taxon>
        <taxon>metagenomes</taxon>
        <taxon>ecological metagenomes</taxon>
    </lineage>
</organism>
<accession>A0A0F9QLV7</accession>
<reference evidence="1" key="1">
    <citation type="journal article" date="2015" name="Nature">
        <title>Complex archaea that bridge the gap between prokaryotes and eukaryotes.</title>
        <authorList>
            <person name="Spang A."/>
            <person name="Saw J.H."/>
            <person name="Jorgensen S.L."/>
            <person name="Zaremba-Niedzwiedzka K."/>
            <person name="Martijn J."/>
            <person name="Lind A.E."/>
            <person name="van Eijk R."/>
            <person name="Schleper C."/>
            <person name="Guy L."/>
            <person name="Ettema T.J."/>
        </authorList>
    </citation>
    <scope>NUCLEOTIDE SEQUENCE</scope>
</reference>
<gene>
    <name evidence="1" type="ORF">LCGC14_0685980</name>
</gene>
<dbReference type="AlphaFoldDB" id="A0A0F9QLV7"/>
<sequence length="149" mass="16761">MSRDERLKKLIATFHRTVDEIERMLPKPDPKPKPKPEKTAGEVWVKSFTEHENICVECPVRPVTFGLGNCYTKECKHCAPLLGDAYDLGRASMVAEPAMTAEEWFEKRNCGGTGYCYNITKTAVRHFIKLNQGKTIQVTLTRGGSDAKT</sequence>
<name>A0A0F9QLV7_9ZZZZ</name>
<proteinExistence type="predicted"/>
<protein>
    <submittedName>
        <fullName evidence="1">Uncharacterized protein</fullName>
    </submittedName>
</protein>
<evidence type="ECO:0000313" key="1">
    <source>
        <dbReference type="EMBL" id="KKN45145.1"/>
    </source>
</evidence>
<dbReference type="EMBL" id="LAZR01001409">
    <property type="protein sequence ID" value="KKN45145.1"/>
    <property type="molecule type" value="Genomic_DNA"/>
</dbReference>
<comment type="caution">
    <text evidence="1">The sequence shown here is derived from an EMBL/GenBank/DDBJ whole genome shotgun (WGS) entry which is preliminary data.</text>
</comment>